<dbReference type="Pfam" id="PF00534">
    <property type="entry name" value="Glycos_transf_1"/>
    <property type="match status" value="1"/>
</dbReference>
<dbReference type="RefSeq" id="WP_345587427.1">
    <property type="nucleotide sequence ID" value="NZ_BAABJG010000008.1"/>
</dbReference>
<dbReference type="InterPro" id="IPR028098">
    <property type="entry name" value="Glyco_trans_4-like_N"/>
</dbReference>
<dbReference type="CDD" id="cd03809">
    <property type="entry name" value="GT4_MtfB-like"/>
    <property type="match status" value="1"/>
</dbReference>
<dbReference type="EMBL" id="JBHTLU010000024">
    <property type="protein sequence ID" value="MFD1222339.1"/>
    <property type="molecule type" value="Genomic_DNA"/>
</dbReference>
<feature type="domain" description="Glycosyl transferase family 1" evidence="1">
    <location>
        <begin position="187"/>
        <end position="346"/>
    </location>
</feature>
<evidence type="ECO:0000313" key="4">
    <source>
        <dbReference type="Proteomes" id="UP001597180"/>
    </source>
</evidence>
<organism evidence="3 4">
    <name type="scientific">Paenibacillus vulneris</name>
    <dbReference type="NCBI Taxonomy" id="1133364"/>
    <lineage>
        <taxon>Bacteria</taxon>
        <taxon>Bacillati</taxon>
        <taxon>Bacillota</taxon>
        <taxon>Bacilli</taxon>
        <taxon>Bacillales</taxon>
        <taxon>Paenibacillaceae</taxon>
        <taxon>Paenibacillus</taxon>
    </lineage>
</organism>
<reference evidence="4" key="1">
    <citation type="journal article" date="2019" name="Int. J. Syst. Evol. Microbiol.">
        <title>The Global Catalogue of Microorganisms (GCM) 10K type strain sequencing project: providing services to taxonomists for standard genome sequencing and annotation.</title>
        <authorList>
            <consortium name="The Broad Institute Genomics Platform"/>
            <consortium name="The Broad Institute Genome Sequencing Center for Infectious Disease"/>
            <person name="Wu L."/>
            <person name="Ma J."/>
        </authorList>
    </citation>
    <scope>NUCLEOTIDE SEQUENCE [LARGE SCALE GENOMIC DNA]</scope>
    <source>
        <strain evidence="4">CCUG 53270</strain>
    </source>
</reference>
<dbReference type="Gene3D" id="3.40.50.2000">
    <property type="entry name" value="Glycogen Phosphorylase B"/>
    <property type="match status" value="2"/>
</dbReference>
<dbReference type="SUPFAM" id="SSF53756">
    <property type="entry name" value="UDP-Glycosyltransferase/glycogen phosphorylase"/>
    <property type="match status" value="1"/>
</dbReference>
<keyword evidence="4" id="KW-1185">Reference proteome</keyword>
<feature type="domain" description="Glycosyltransferase subfamily 4-like N-terminal" evidence="2">
    <location>
        <begin position="13"/>
        <end position="168"/>
    </location>
</feature>
<name>A0ABW3UPU9_9BACL</name>
<accession>A0ABW3UPU9</accession>
<dbReference type="PANTHER" id="PTHR46401">
    <property type="entry name" value="GLYCOSYLTRANSFERASE WBBK-RELATED"/>
    <property type="match status" value="1"/>
</dbReference>
<dbReference type="Proteomes" id="UP001597180">
    <property type="component" value="Unassembled WGS sequence"/>
</dbReference>
<comment type="caution">
    <text evidence="3">The sequence shown here is derived from an EMBL/GenBank/DDBJ whole genome shotgun (WGS) entry which is preliminary data.</text>
</comment>
<proteinExistence type="predicted"/>
<sequence length="387" mass="43540">MKLTIYSSTHSIGGGSRLLVNLATAIARHPDVQSVRLIANSRSGLQNTINRSQHPNLEVVYYDGTETLPAGHPYLTDCDLVYVFWPHGTEYRDWNKPTVVTYHDTTILDYVPPFTPGPYIRSYWESSKRWLDHCDGIVVSSEHVKSRLIAHFGDRCRWAAVVHHAISPAQYFENEETSRILSGSLPSRYFICPANTSPHKNHYNLFLAYAKFSKRKDHPLLLTGNNTEQYCSTPPAWPEIAYLPTIVSLIKRLDLKINQELYPLGMVPDDYVVPLIKNAYALIMPSLSEGGGSYPVEEALSMGVPVLCSDIPVMREHLANRSAKVVWFRPESPDSIAQAMEHLTEHYDEFKASAVAGMNDPAASWDDIAAQYVSIFHSAIVIKKRTP</sequence>
<evidence type="ECO:0000259" key="1">
    <source>
        <dbReference type="Pfam" id="PF00534"/>
    </source>
</evidence>
<protein>
    <submittedName>
        <fullName evidence="3">Glycosyltransferase family 4 protein</fullName>
    </submittedName>
</protein>
<dbReference type="InterPro" id="IPR001296">
    <property type="entry name" value="Glyco_trans_1"/>
</dbReference>
<gene>
    <name evidence="3" type="ORF">ACFQ4B_19635</name>
</gene>
<dbReference type="PANTHER" id="PTHR46401:SF8">
    <property type="entry name" value="BLL6006 PROTEIN"/>
    <property type="match status" value="1"/>
</dbReference>
<dbReference type="Pfam" id="PF13439">
    <property type="entry name" value="Glyco_transf_4"/>
    <property type="match status" value="1"/>
</dbReference>
<evidence type="ECO:0000259" key="2">
    <source>
        <dbReference type="Pfam" id="PF13439"/>
    </source>
</evidence>
<evidence type="ECO:0000313" key="3">
    <source>
        <dbReference type="EMBL" id="MFD1222339.1"/>
    </source>
</evidence>